<evidence type="ECO:0000256" key="3">
    <source>
        <dbReference type="ARBA" id="ARBA00022490"/>
    </source>
</evidence>
<evidence type="ECO:0000256" key="6">
    <source>
        <dbReference type="ARBA" id="ARBA00023277"/>
    </source>
</evidence>
<dbReference type="PANTHER" id="PTHR42891:SF1">
    <property type="entry name" value="D-GLYCERO-BETA-D-MANNO-HEPTOSE-1,7-BISPHOSPHATE 7-PHOSPHATASE"/>
    <property type="match status" value="1"/>
</dbReference>
<proteinExistence type="inferred from homology"/>
<dbReference type="AlphaFoldDB" id="A0A2S1R8T4"/>
<dbReference type="Gene3D" id="3.90.550.10">
    <property type="entry name" value="Spore Coat Polysaccharide Biosynthesis Protein SpsA, Chain A"/>
    <property type="match status" value="1"/>
</dbReference>
<dbReference type="Proteomes" id="UP000244928">
    <property type="component" value="Chromosome"/>
</dbReference>
<reference evidence="9 10" key="1">
    <citation type="submission" date="2016-04" db="EMBL/GenBank/DDBJ databases">
        <title>Complete genome sequence of Dietzia lutea YIM 80766T, a strain isolated from desert soil in Egypt.</title>
        <authorList>
            <person name="Zhao J."/>
            <person name="Hu B."/>
            <person name="Geng S."/>
            <person name="Nie Y."/>
            <person name="Tang Y."/>
        </authorList>
    </citation>
    <scope>NUCLEOTIDE SEQUENCE [LARGE SCALE GENOMIC DNA]</scope>
    <source>
        <strain evidence="9 10">YIM 80766</strain>
    </source>
</reference>
<feature type="domain" description="Glycosyltransferase 2-like" evidence="8">
    <location>
        <begin position="9"/>
        <end position="120"/>
    </location>
</feature>
<dbReference type="InterPro" id="IPR036412">
    <property type="entry name" value="HAD-like_sf"/>
</dbReference>
<evidence type="ECO:0000256" key="4">
    <source>
        <dbReference type="ARBA" id="ARBA00022723"/>
    </source>
</evidence>
<dbReference type="GO" id="GO:0005737">
    <property type="term" value="C:cytoplasm"/>
    <property type="evidence" value="ECO:0007669"/>
    <property type="project" value="UniProtKB-SubCell"/>
</dbReference>
<dbReference type="GO" id="GO:0016791">
    <property type="term" value="F:phosphatase activity"/>
    <property type="evidence" value="ECO:0007669"/>
    <property type="project" value="InterPro"/>
</dbReference>
<dbReference type="NCBIfam" id="TIGR01662">
    <property type="entry name" value="HAD-SF-IIIA"/>
    <property type="match status" value="1"/>
</dbReference>
<dbReference type="InterPro" id="IPR006549">
    <property type="entry name" value="HAD-SF_hydro_IIIA"/>
</dbReference>
<accession>A0A2S1R8T4</accession>
<dbReference type="GO" id="GO:0005975">
    <property type="term" value="P:carbohydrate metabolic process"/>
    <property type="evidence" value="ECO:0007669"/>
    <property type="project" value="InterPro"/>
</dbReference>
<dbReference type="KEGG" id="dlu:A6035_11600"/>
<dbReference type="SUPFAM" id="SSF53448">
    <property type="entry name" value="Nucleotide-diphospho-sugar transferases"/>
    <property type="match status" value="1"/>
</dbReference>
<evidence type="ECO:0000259" key="8">
    <source>
        <dbReference type="Pfam" id="PF00535"/>
    </source>
</evidence>
<dbReference type="InterPro" id="IPR001173">
    <property type="entry name" value="Glyco_trans_2-like"/>
</dbReference>
<dbReference type="CDD" id="cd07503">
    <property type="entry name" value="HAD_HisB-N"/>
    <property type="match status" value="1"/>
</dbReference>
<organism evidence="9 10">
    <name type="scientific">Dietzia lutea</name>
    <dbReference type="NCBI Taxonomy" id="546160"/>
    <lineage>
        <taxon>Bacteria</taxon>
        <taxon>Bacillati</taxon>
        <taxon>Actinomycetota</taxon>
        <taxon>Actinomycetes</taxon>
        <taxon>Mycobacteriales</taxon>
        <taxon>Dietziaceae</taxon>
        <taxon>Dietzia</taxon>
    </lineage>
</organism>
<dbReference type="RefSeq" id="WP_108847922.1">
    <property type="nucleotide sequence ID" value="NZ_CP015449.1"/>
</dbReference>
<dbReference type="InterPro" id="IPR006543">
    <property type="entry name" value="Histidinol-phos"/>
</dbReference>
<keyword evidence="10" id="KW-1185">Reference proteome</keyword>
<comment type="subcellular location">
    <subcellularLocation>
        <location evidence="1">Cytoplasm</location>
    </subcellularLocation>
</comment>
<protein>
    <recommendedName>
        <fullName evidence="7">D,D-heptose 1,7-bisphosphate phosphatase</fullName>
    </recommendedName>
</protein>
<keyword evidence="6" id="KW-0119">Carbohydrate metabolism</keyword>
<dbReference type="EMBL" id="CP015449">
    <property type="protein sequence ID" value="AWH92707.1"/>
    <property type="molecule type" value="Genomic_DNA"/>
</dbReference>
<dbReference type="InterPro" id="IPR023214">
    <property type="entry name" value="HAD_sf"/>
</dbReference>
<dbReference type="PANTHER" id="PTHR42891">
    <property type="entry name" value="D-GLYCERO-BETA-D-MANNO-HEPTOSE-1,7-BISPHOSPHATE 7-PHOSPHATASE"/>
    <property type="match status" value="1"/>
</dbReference>
<dbReference type="NCBIfam" id="TIGR01656">
    <property type="entry name" value="Histidinol-ppas"/>
    <property type="match status" value="1"/>
</dbReference>
<evidence type="ECO:0000313" key="9">
    <source>
        <dbReference type="EMBL" id="AWH92707.1"/>
    </source>
</evidence>
<comment type="similarity">
    <text evidence="2">Belongs to the GmhB family.</text>
</comment>
<evidence type="ECO:0000256" key="1">
    <source>
        <dbReference type="ARBA" id="ARBA00004496"/>
    </source>
</evidence>
<dbReference type="InterPro" id="IPR029044">
    <property type="entry name" value="Nucleotide-diphossugar_trans"/>
</dbReference>
<name>A0A2S1R8T4_9ACTN</name>
<evidence type="ECO:0000256" key="7">
    <source>
        <dbReference type="ARBA" id="ARBA00031828"/>
    </source>
</evidence>
<dbReference type="Pfam" id="PF13242">
    <property type="entry name" value="Hydrolase_like"/>
    <property type="match status" value="1"/>
</dbReference>
<keyword evidence="4" id="KW-0479">Metal-binding</keyword>
<evidence type="ECO:0000313" key="10">
    <source>
        <dbReference type="Proteomes" id="UP000244928"/>
    </source>
</evidence>
<evidence type="ECO:0000256" key="5">
    <source>
        <dbReference type="ARBA" id="ARBA00022801"/>
    </source>
</evidence>
<evidence type="ECO:0000256" key="2">
    <source>
        <dbReference type="ARBA" id="ARBA00005628"/>
    </source>
</evidence>
<dbReference type="SUPFAM" id="SSF56784">
    <property type="entry name" value="HAD-like"/>
    <property type="match status" value="1"/>
</dbReference>
<dbReference type="GO" id="GO:0046872">
    <property type="term" value="F:metal ion binding"/>
    <property type="evidence" value="ECO:0007669"/>
    <property type="project" value="UniProtKB-KW"/>
</dbReference>
<dbReference type="InterPro" id="IPR004446">
    <property type="entry name" value="Heptose_bisP_phosphatase"/>
</dbReference>
<sequence>MSRAPRWAIVVPTIGRPCLQAMLDSLAAQRTDDAHPAPVEVVLVDDRPGRVEPLTASLPGVDWPLRVVRGYGRGPAAARNRGWQATRESAPEWISFLDDDVILPDGWLPGLVDDLAACGPDTGATQASIRVPRPTDRPPTDWERNVAALEGADWATADMAYRRAALEQVAGFDERFPRAFREDADLALRIRRAGWSLTRGARHIIHPVRPADDGVSLRLQAGNADDALMRRLHGPRWREVAQAPGGGFGYHVATVAAALVAAGGAATAVAAGAWARTTPAAGYATGADAGTGGAAGTARAAGAAAGVGALAWAGLTTRFLAIRLGPGPRPGHPEFRAEARRMVPTSLTIPFAAVRHRVDGWRRHRDATPWPPTPRAVLFDRDGTLVRDVPYNGDPEKVELMPGAREAVDRARAAGLAVGVVSNQSGIARGLLDEAAVRAVNARVDELLGGMDTWRYCPHGPEDGCGCRKPEPGLVTGAAADLGVDPRECVVIGDIGADVEAALAARARPVLVPTPVTRPEEVRDAPCVAPDLLTAVGEVLR</sequence>
<keyword evidence="5 9" id="KW-0378">Hydrolase</keyword>
<keyword evidence="3" id="KW-0963">Cytoplasm</keyword>
<dbReference type="Gene3D" id="3.40.50.1000">
    <property type="entry name" value="HAD superfamily/HAD-like"/>
    <property type="match status" value="1"/>
</dbReference>
<dbReference type="Pfam" id="PF00535">
    <property type="entry name" value="Glycos_transf_2"/>
    <property type="match status" value="1"/>
</dbReference>
<gene>
    <name evidence="9" type="ORF">A6035_11600</name>
</gene>